<feature type="compositionally biased region" description="Low complexity" evidence="1">
    <location>
        <begin position="254"/>
        <end position="263"/>
    </location>
</feature>
<accession>A0ABQ5IIU8</accession>
<organism evidence="2 3">
    <name type="scientific">Tanacetum coccineum</name>
    <dbReference type="NCBI Taxonomy" id="301880"/>
    <lineage>
        <taxon>Eukaryota</taxon>
        <taxon>Viridiplantae</taxon>
        <taxon>Streptophyta</taxon>
        <taxon>Embryophyta</taxon>
        <taxon>Tracheophyta</taxon>
        <taxon>Spermatophyta</taxon>
        <taxon>Magnoliopsida</taxon>
        <taxon>eudicotyledons</taxon>
        <taxon>Gunneridae</taxon>
        <taxon>Pentapetalae</taxon>
        <taxon>asterids</taxon>
        <taxon>campanulids</taxon>
        <taxon>Asterales</taxon>
        <taxon>Asteraceae</taxon>
        <taxon>Asteroideae</taxon>
        <taxon>Anthemideae</taxon>
        <taxon>Anthemidinae</taxon>
        <taxon>Tanacetum</taxon>
    </lineage>
</organism>
<sequence>MPKRPLLYNWIEIGKEEGLLNDEVQAMKNERSKNTGTLLKTHSPNPILKWIKTTIMKKTGQRRSMQSGHIQNSTTSAHQQALADARSKTRPPMFERGPYKFKKIQFDVDQPERDQTKDDLIGDDLKQYEGDIEAMNLILISIPNKIYNYVDSCQTAIDMWIRVKRLIQGIELSDIDRETRFNNEFDQFTTEADESLTSVYNRFSQLVNDLKRNKIELPNVTINTKFLNCLQPEWYKEKKAAKKHDPLTLVAHTSSSSSRSLPSYYVTHPPSMADYDDDY</sequence>
<dbReference type="Proteomes" id="UP001151760">
    <property type="component" value="Unassembled WGS sequence"/>
</dbReference>
<name>A0ABQ5IIU8_9ASTR</name>
<protein>
    <recommendedName>
        <fullName evidence="4">Gag-Pol polyprotein</fullName>
    </recommendedName>
</protein>
<reference evidence="2" key="1">
    <citation type="journal article" date="2022" name="Int. J. Mol. Sci.">
        <title>Draft Genome of Tanacetum Coccineum: Genomic Comparison of Closely Related Tanacetum-Family Plants.</title>
        <authorList>
            <person name="Yamashiro T."/>
            <person name="Shiraishi A."/>
            <person name="Nakayama K."/>
            <person name="Satake H."/>
        </authorList>
    </citation>
    <scope>NUCLEOTIDE SEQUENCE</scope>
</reference>
<reference evidence="2" key="2">
    <citation type="submission" date="2022-01" db="EMBL/GenBank/DDBJ databases">
        <authorList>
            <person name="Yamashiro T."/>
            <person name="Shiraishi A."/>
            <person name="Satake H."/>
            <person name="Nakayama K."/>
        </authorList>
    </citation>
    <scope>NUCLEOTIDE SEQUENCE</scope>
</reference>
<evidence type="ECO:0008006" key="4">
    <source>
        <dbReference type="Google" id="ProtNLM"/>
    </source>
</evidence>
<keyword evidence="3" id="KW-1185">Reference proteome</keyword>
<evidence type="ECO:0000313" key="3">
    <source>
        <dbReference type="Proteomes" id="UP001151760"/>
    </source>
</evidence>
<comment type="caution">
    <text evidence="2">The sequence shown here is derived from an EMBL/GenBank/DDBJ whole genome shotgun (WGS) entry which is preliminary data.</text>
</comment>
<gene>
    <name evidence="2" type="ORF">Tco_1110357</name>
</gene>
<proteinExistence type="predicted"/>
<feature type="region of interest" description="Disordered" evidence="1">
    <location>
        <begin position="251"/>
        <end position="279"/>
    </location>
</feature>
<dbReference type="EMBL" id="BQNB010020823">
    <property type="protein sequence ID" value="GJU00019.1"/>
    <property type="molecule type" value="Genomic_DNA"/>
</dbReference>
<evidence type="ECO:0000256" key="1">
    <source>
        <dbReference type="SAM" id="MobiDB-lite"/>
    </source>
</evidence>
<dbReference type="Pfam" id="PF14223">
    <property type="entry name" value="Retrotran_gag_2"/>
    <property type="match status" value="1"/>
</dbReference>
<evidence type="ECO:0000313" key="2">
    <source>
        <dbReference type="EMBL" id="GJU00019.1"/>
    </source>
</evidence>